<feature type="transmembrane region" description="Helical" evidence="8">
    <location>
        <begin position="255"/>
        <end position="281"/>
    </location>
</feature>
<evidence type="ECO:0000256" key="6">
    <source>
        <dbReference type="ARBA" id="ARBA00022989"/>
    </source>
</evidence>
<accession>A0A076MNG9</accession>
<keyword evidence="7 8" id="KW-0472">Membrane</keyword>
<organism evidence="9 10">
    <name type="scientific">Amycolatopsis methanolica 239</name>
    <dbReference type="NCBI Taxonomy" id="1068978"/>
    <lineage>
        <taxon>Bacteria</taxon>
        <taxon>Bacillati</taxon>
        <taxon>Actinomycetota</taxon>
        <taxon>Actinomycetes</taxon>
        <taxon>Pseudonocardiales</taxon>
        <taxon>Pseudonocardiaceae</taxon>
        <taxon>Amycolatopsis</taxon>
        <taxon>Amycolatopsis methanolica group</taxon>
    </lineage>
</organism>
<feature type="transmembrane region" description="Helical" evidence="8">
    <location>
        <begin position="104"/>
        <end position="124"/>
    </location>
</feature>
<dbReference type="PANTHER" id="PTHR30472:SF24">
    <property type="entry name" value="FERRIC ENTEROBACTIN TRANSPORT SYSTEM PERMEASE PROTEIN FEPG"/>
    <property type="match status" value="1"/>
</dbReference>
<dbReference type="InterPro" id="IPR000522">
    <property type="entry name" value="ABC_transptr_permease_BtuC"/>
</dbReference>
<dbReference type="Proteomes" id="UP000062973">
    <property type="component" value="Chromosome"/>
</dbReference>
<feature type="transmembrane region" description="Helical" evidence="8">
    <location>
        <begin position="130"/>
        <end position="155"/>
    </location>
</feature>
<feature type="transmembrane region" description="Helical" evidence="8">
    <location>
        <begin position="167"/>
        <end position="185"/>
    </location>
</feature>
<keyword evidence="6 8" id="KW-1133">Transmembrane helix</keyword>
<keyword evidence="4" id="KW-1003">Cell membrane</keyword>
<sequence length="349" mass="35564">MSRKVLAVGPVAWTVKPRLVAVVVIAAVLLVLVAAINIGMGSSRIGIWNVLETLLGGGTRRERGIIFDLRLPRTLAGVLVGAALGLSGALFQSVARNPLASPDILGITWGAGVGAVTAIVAGGYRGQVSGMVSALGVPVAGLIGGLLAGVLLYALSWRRGIDGYRMVLIGIGLWAISYNIVNWLLAAGDVNDAARATTWLVGNLADVGWDSVGPVAIALAVLVPITLICGRTVGGLQFGDDTARGLGIRVDGARGALLLLAAALAAIATAAAGPITFVALATPQIAVRLAKTAQPPLVGSMVLGALLTVGADLLTRLLLPDLPVGVLTAILGAPYLIFLFVRSRREARA</sequence>
<dbReference type="OrthoDB" id="4455417at2"/>
<evidence type="ECO:0000256" key="4">
    <source>
        <dbReference type="ARBA" id="ARBA00022475"/>
    </source>
</evidence>
<protein>
    <submittedName>
        <fullName evidence="9">Fe(3+) enterobactin transport system permease protein</fullName>
    </submittedName>
</protein>
<dbReference type="RefSeq" id="WP_017986287.1">
    <property type="nucleotide sequence ID" value="NZ_AQUL01000001.1"/>
</dbReference>
<dbReference type="PATRIC" id="fig|1068978.7.peg.351"/>
<comment type="similarity">
    <text evidence="2">Belongs to the binding-protein-dependent transport system permease family. FecCD subfamily.</text>
</comment>
<name>A0A076MNG9_AMYME</name>
<feature type="transmembrane region" description="Helical" evidence="8">
    <location>
        <begin position="74"/>
        <end position="92"/>
    </location>
</feature>
<evidence type="ECO:0000313" key="10">
    <source>
        <dbReference type="Proteomes" id="UP000062973"/>
    </source>
</evidence>
<evidence type="ECO:0000256" key="5">
    <source>
        <dbReference type="ARBA" id="ARBA00022692"/>
    </source>
</evidence>
<evidence type="ECO:0000256" key="8">
    <source>
        <dbReference type="SAM" id="Phobius"/>
    </source>
</evidence>
<feature type="transmembrane region" description="Helical" evidence="8">
    <location>
        <begin position="322"/>
        <end position="341"/>
    </location>
</feature>
<reference evidence="9 10" key="1">
    <citation type="submission" date="2014-07" db="EMBL/GenBank/DDBJ databases">
        <title>Whole Genome Sequence of the Amycolatopsis methanolica 239.</title>
        <authorList>
            <person name="Tang B."/>
        </authorList>
    </citation>
    <scope>NUCLEOTIDE SEQUENCE [LARGE SCALE GENOMIC DNA]</scope>
    <source>
        <strain evidence="9 10">239</strain>
    </source>
</reference>
<feature type="transmembrane region" description="Helical" evidence="8">
    <location>
        <begin position="20"/>
        <end position="40"/>
    </location>
</feature>
<dbReference type="GO" id="GO:0033214">
    <property type="term" value="P:siderophore-iron import into cell"/>
    <property type="evidence" value="ECO:0007669"/>
    <property type="project" value="TreeGrafter"/>
</dbReference>
<dbReference type="Pfam" id="PF01032">
    <property type="entry name" value="FecCD"/>
    <property type="match status" value="1"/>
</dbReference>
<keyword evidence="3" id="KW-0813">Transport</keyword>
<evidence type="ECO:0000313" key="9">
    <source>
        <dbReference type="EMBL" id="AIJ20420.1"/>
    </source>
</evidence>
<feature type="transmembrane region" description="Helical" evidence="8">
    <location>
        <begin position="212"/>
        <end position="234"/>
    </location>
</feature>
<dbReference type="CDD" id="cd06550">
    <property type="entry name" value="TM_ABC_iron-siderophores_like"/>
    <property type="match status" value="1"/>
</dbReference>
<dbReference type="EMBL" id="CP009110">
    <property type="protein sequence ID" value="AIJ20420.1"/>
    <property type="molecule type" value="Genomic_DNA"/>
</dbReference>
<dbReference type="KEGG" id="amq:AMETH_0328"/>
<dbReference type="Gene3D" id="1.10.3470.10">
    <property type="entry name" value="ABC transporter involved in vitamin B12 uptake, BtuC"/>
    <property type="match status" value="1"/>
</dbReference>
<dbReference type="AlphaFoldDB" id="A0A076MNG9"/>
<proteinExistence type="inferred from homology"/>
<dbReference type="SUPFAM" id="SSF81345">
    <property type="entry name" value="ABC transporter involved in vitamin B12 uptake, BtuC"/>
    <property type="match status" value="1"/>
</dbReference>
<evidence type="ECO:0000256" key="7">
    <source>
        <dbReference type="ARBA" id="ARBA00023136"/>
    </source>
</evidence>
<dbReference type="InterPro" id="IPR037294">
    <property type="entry name" value="ABC_BtuC-like"/>
</dbReference>
<comment type="subcellular location">
    <subcellularLocation>
        <location evidence="1">Cell membrane</location>
        <topology evidence="1">Multi-pass membrane protein</topology>
    </subcellularLocation>
</comment>
<dbReference type="STRING" id="1068978.AMETH_0328"/>
<keyword evidence="5 8" id="KW-0812">Transmembrane</keyword>
<dbReference type="HOGENOM" id="CLU_013016_1_1_11"/>
<evidence type="ECO:0000256" key="1">
    <source>
        <dbReference type="ARBA" id="ARBA00004651"/>
    </source>
</evidence>
<dbReference type="eggNOG" id="COG4779">
    <property type="taxonomic scope" value="Bacteria"/>
</dbReference>
<dbReference type="PANTHER" id="PTHR30472">
    <property type="entry name" value="FERRIC ENTEROBACTIN TRANSPORT SYSTEM PERMEASE PROTEIN"/>
    <property type="match status" value="1"/>
</dbReference>
<gene>
    <name evidence="9" type="primary">fepG</name>
    <name evidence="9" type="ORF">AMETH_0328</name>
</gene>
<evidence type="ECO:0000256" key="3">
    <source>
        <dbReference type="ARBA" id="ARBA00022448"/>
    </source>
</evidence>
<dbReference type="GO" id="GO:0022857">
    <property type="term" value="F:transmembrane transporter activity"/>
    <property type="evidence" value="ECO:0007669"/>
    <property type="project" value="InterPro"/>
</dbReference>
<keyword evidence="10" id="KW-1185">Reference proteome</keyword>
<dbReference type="GO" id="GO:0005886">
    <property type="term" value="C:plasma membrane"/>
    <property type="evidence" value="ECO:0007669"/>
    <property type="project" value="UniProtKB-SubCell"/>
</dbReference>
<evidence type="ECO:0000256" key="2">
    <source>
        <dbReference type="ARBA" id="ARBA00007935"/>
    </source>
</evidence>